<evidence type="ECO:0000256" key="4">
    <source>
        <dbReference type="ARBA" id="ARBA00022679"/>
    </source>
</evidence>
<dbReference type="Gene3D" id="1.10.260.50">
    <property type="match status" value="1"/>
</dbReference>
<evidence type="ECO:0000256" key="2">
    <source>
        <dbReference type="ARBA" id="ARBA00006490"/>
    </source>
</evidence>
<evidence type="ECO:0000313" key="12">
    <source>
        <dbReference type="EMBL" id="SOU89532.1"/>
    </source>
</evidence>
<evidence type="ECO:0000256" key="9">
    <source>
        <dbReference type="ARBA" id="ARBA00050776"/>
    </source>
</evidence>
<evidence type="ECO:0000256" key="5">
    <source>
        <dbReference type="ARBA" id="ARBA00022723"/>
    </source>
</evidence>
<gene>
    <name evidence="12" type="primary">iscS</name>
    <name evidence="12" type="ORF">TNO010_400107</name>
</gene>
<dbReference type="Gene3D" id="3.90.1150.10">
    <property type="entry name" value="Aspartate Aminotransferase, domain 1"/>
    <property type="match status" value="1"/>
</dbReference>
<proteinExistence type="inferred from homology"/>
<keyword evidence="5" id="KW-0479">Metal-binding</keyword>
<dbReference type="InterPro" id="IPR016454">
    <property type="entry name" value="Cysteine_dSase"/>
</dbReference>
<evidence type="ECO:0000313" key="13">
    <source>
        <dbReference type="Proteomes" id="UP000490060"/>
    </source>
</evidence>
<dbReference type="Pfam" id="PF00266">
    <property type="entry name" value="Aminotran_5"/>
    <property type="match status" value="1"/>
</dbReference>
<dbReference type="GO" id="GO:0046872">
    <property type="term" value="F:metal ion binding"/>
    <property type="evidence" value="ECO:0007669"/>
    <property type="project" value="UniProtKB-KW"/>
</dbReference>
<dbReference type="RefSeq" id="WP_058884564.1">
    <property type="nucleotide sequence ID" value="NZ_JAFMUG010000007.1"/>
</dbReference>
<dbReference type="PROSITE" id="PS00595">
    <property type="entry name" value="AA_TRANSFER_CLASS_5"/>
    <property type="match status" value="1"/>
</dbReference>
<keyword evidence="8" id="KW-0411">Iron-sulfur</keyword>
<keyword evidence="7" id="KW-0408">Iron</keyword>
<dbReference type="EC" id="2.8.1.7" evidence="3"/>
<dbReference type="Gene3D" id="3.40.640.10">
    <property type="entry name" value="Type I PLP-dependent aspartate aminotransferase-like (Major domain)"/>
    <property type="match status" value="1"/>
</dbReference>
<comment type="cofactor">
    <cofactor evidence="1 10">
        <name>pyridoxal 5'-phosphate</name>
        <dbReference type="ChEBI" id="CHEBI:597326"/>
    </cofactor>
</comment>
<evidence type="ECO:0000256" key="7">
    <source>
        <dbReference type="ARBA" id="ARBA00023004"/>
    </source>
</evidence>
<accession>A0A2I2MAG0</accession>
<feature type="domain" description="Aminotransferase class V" evidence="11">
    <location>
        <begin position="4"/>
        <end position="376"/>
    </location>
</feature>
<dbReference type="SUPFAM" id="SSF53383">
    <property type="entry name" value="PLP-dependent transferases"/>
    <property type="match status" value="1"/>
</dbReference>
<dbReference type="AlphaFoldDB" id="A0A2I2MAG0"/>
<dbReference type="GO" id="GO:0031071">
    <property type="term" value="F:cysteine desulfurase activity"/>
    <property type="evidence" value="ECO:0007669"/>
    <property type="project" value="UniProtKB-EC"/>
</dbReference>
<evidence type="ECO:0000256" key="3">
    <source>
        <dbReference type="ARBA" id="ARBA00012239"/>
    </source>
</evidence>
<dbReference type="InterPro" id="IPR015421">
    <property type="entry name" value="PyrdxlP-dep_Trfase_major"/>
</dbReference>
<evidence type="ECO:0000256" key="10">
    <source>
        <dbReference type="RuleBase" id="RU004504"/>
    </source>
</evidence>
<dbReference type="InterPro" id="IPR000192">
    <property type="entry name" value="Aminotrans_V_dom"/>
</dbReference>
<protein>
    <recommendedName>
        <fullName evidence="3">cysteine desulfurase</fullName>
        <ecNumber evidence="3">2.8.1.7</ecNumber>
    </recommendedName>
</protein>
<dbReference type="GO" id="GO:0051536">
    <property type="term" value="F:iron-sulfur cluster binding"/>
    <property type="evidence" value="ECO:0007669"/>
    <property type="project" value="UniProtKB-KW"/>
</dbReference>
<dbReference type="InterPro" id="IPR020578">
    <property type="entry name" value="Aminotrans_V_PyrdxlP_BS"/>
</dbReference>
<evidence type="ECO:0000256" key="8">
    <source>
        <dbReference type="ARBA" id="ARBA00023014"/>
    </source>
</evidence>
<dbReference type="PANTHER" id="PTHR11601">
    <property type="entry name" value="CYSTEINE DESULFURYLASE FAMILY MEMBER"/>
    <property type="match status" value="1"/>
</dbReference>
<keyword evidence="6" id="KW-0663">Pyridoxal phosphate</keyword>
<keyword evidence="4 12" id="KW-0808">Transferase</keyword>
<dbReference type="PIRSF" id="PIRSF005572">
    <property type="entry name" value="NifS"/>
    <property type="match status" value="1"/>
</dbReference>
<organism evidence="12 13">
    <name type="scientific">Tenacibaculum finnmarkense genomovar ulcerans</name>
    <dbReference type="NCBI Taxonomy" id="2781388"/>
    <lineage>
        <taxon>Bacteria</taxon>
        <taxon>Pseudomonadati</taxon>
        <taxon>Bacteroidota</taxon>
        <taxon>Flavobacteriia</taxon>
        <taxon>Flavobacteriales</taxon>
        <taxon>Flavobacteriaceae</taxon>
        <taxon>Tenacibaculum</taxon>
        <taxon>Tenacibaculum finnmarkense</taxon>
    </lineage>
</organism>
<dbReference type="InterPro" id="IPR015422">
    <property type="entry name" value="PyrdxlP-dep_Trfase_small"/>
</dbReference>
<evidence type="ECO:0000256" key="1">
    <source>
        <dbReference type="ARBA" id="ARBA00001933"/>
    </source>
</evidence>
<evidence type="ECO:0000259" key="11">
    <source>
        <dbReference type="Pfam" id="PF00266"/>
    </source>
</evidence>
<sequence>MKAVYLDNAATTPMLPEVVAVINASMLANFGNPSSVHQFGRKAKAAVETARKNIAKRFNVSASEIIFTAGGTEADNLILYNAVLNLGVTRIITSKIEHHAVLRTVEYLQKKHQITVEFISVDKKGAINLTELEAILKQNTANTAEKSAEKTLVSLMYVNNEIGNLLAIDKVAELCTQNKAYFHSDTVQAIGHYELDLQKTPIDFIAASAHKFHGPKGVGFAYVKKGISIKPLLYGGEQERGARASTENVHGILGMEKALAISYESLFEDKKHIQSIKAYFIAQLNTNFENIEFNGASANLEKSSYTILNVRFPIQDKMMLFTLDLHGVAASGGSACQSGASKGSHVLRAFLNEEATQKTSVRFSFSKLTSLDDIDIVIEKLKKFKIS</sequence>
<dbReference type="Proteomes" id="UP000490060">
    <property type="component" value="Unassembled WGS sequence"/>
</dbReference>
<dbReference type="InterPro" id="IPR015424">
    <property type="entry name" value="PyrdxlP-dep_Trfase"/>
</dbReference>
<name>A0A2I2MAG0_9FLAO</name>
<reference evidence="12 13" key="1">
    <citation type="submission" date="2017-11" db="EMBL/GenBank/DDBJ databases">
        <authorList>
            <person name="Duchaud E."/>
        </authorList>
    </citation>
    <scope>NUCLEOTIDE SEQUENCE [LARGE SCALE GENOMIC DNA]</scope>
    <source>
        <strain evidence="12 13">TNO010</strain>
    </source>
</reference>
<comment type="similarity">
    <text evidence="2">Belongs to the class-V pyridoxal-phosphate-dependent aminotransferase family. NifS/IscS subfamily.</text>
</comment>
<dbReference type="PANTHER" id="PTHR11601:SF34">
    <property type="entry name" value="CYSTEINE DESULFURASE"/>
    <property type="match status" value="1"/>
</dbReference>
<comment type="catalytic activity">
    <reaction evidence="9">
        <text>(sulfur carrier)-H + L-cysteine = (sulfur carrier)-SH + L-alanine</text>
        <dbReference type="Rhea" id="RHEA:43892"/>
        <dbReference type="Rhea" id="RHEA-COMP:14737"/>
        <dbReference type="Rhea" id="RHEA-COMP:14739"/>
        <dbReference type="ChEBI" id="CHEBI:29917"/>
        <dbReference type="ChEBI" id="CHEBI:35235"/>
        <dbReference type="ChEBI" id="CHEBI:57972"/>
        <dbReference type="ChEBI" id="CHEBI:64428"/>
        <dbReference type="EC" id="2.8.1.7"/>
    </reaction>
</comment>
<dbReference type="EMBL" id="OENE01000035">
    <property type="protein sequence ID" value="SOU89532.1"/>
    <property type="molecule type" value="Genomic_DNA"/>
</dbReference>
<evidence type="ECO:0000256" key="6">
    <source>
        <dbReference type="ARBA" id="ARBA00022898"/>
    </source>
</evidence>